<dbReference type="Proteomes" id="UP000399805">
    <property type="component" value="Unassembled WGS sequence"/>
</dbReference>
<evidence type="ECO:0000313" key="1">
    <source>
        <dbReference type="EMBL" id="VVJ20476.1"/>
    </source>
</evidence>
<protein>
    <submittedName>
        <fullName evidence="1">Uncharacterized protein</fullName>
    </submittedName>
</protein>
<name>A0A6I8LYL3_9PSEU</name>
<dbReference type="EMBL" id="CABVGP010000002">
    <property type="protein sequence ID" value="VVJ20476.1"/>
    <property type="molecule type" value="Genomic_DNA"/>
</dbReference>
<keyword evidence="2" id="KW-1185">Reference proteome</keyword>
<reference evidence="1 2" key="1">
    <citation type="submission" date="2019-09" db="EMBL/GenBank/DDBJ databases">
        <authorList>
            <person name="Leyn A S."/>
        </authorList>
    </citation>
    <scope>NUCLEOTIDE SEQUENCE [LARGE SCALE GENOMIC DNA]</scope>
    <source>
        <strain evidence="1">AA231_1</strain>
    </source>
</reference>
<evidence type="ECO:0000313" key="2">
    <source>
        <dbReference type="Proteomes" id="UP000399805"/>
    </source>
</evidence>
<gene>
    <name evidence="1" type="ORF">AA23TX_05497</name>
</gene>
<sequence length="41" mass="4702">MIRVLDSRFTNPVTNKHLTFAARDQRSTLPLATSFLRNLAE</sequence>
<accession>A0A6I8LYL3</accession>
<dbReference type="AlphaFoldDB" id="A0A6I8LYL3"/>
<organism evidence="1 2">
    <name type="scientific">Amycolatopsis camponoti</name>
    <dbReference type="NCBI Taxonomy" id="2606593"/>
    <lineage>
        <taxon>Bacteria</taxon>
        <taxon>Bacillati</taxon>
        <taxon>Actinomycetota</taxon>
        <taxon>Actinomycetes</taxon>
        <taxon>Pseudonocardiales</taxon>
        <taxon>Pseudonocardiaceae</taxon>
        <taxon>Amycolatopsis</taxon>
    </lineage>
</organism>
<proteinExistence type="predicted"/>